<gene>
    <name evidence="2" type="ORF">ACFR9S_08895</name>
</gene>
<sequence>MNRTGAAIVATGKEFLRTPVVLALLVFLPAYFVWLLGAVLPSTPVAVSLPGLTVETTLAHGVLPMLATLAAAMVVGITGLFLTVRSLDADGWLLLAGLPTRTLFFARTVVLTVAAVVASVAATVVLSVHVVPDQPALFVVAVLVLALTYGLAGAVVGVVLDRLAGVYVMLFAPAVDLFLFHSPLATETPEWAAVFPGRWAGVAATDAALTVDPNWGALAVGIGYAGVAAVTAAVAVRHAVKP</sequence>
<dbReference type="Proteomes" id="UP001597111">
    <property type="component" value="Unassembled WGS sequence"/>
</dbReference>
<feature type="transmembrane region" description="Helical" evidence="1">
    <location>
        <begin position="136"/>
        <end position="159"/>
    </location>
</feature>
<proteinExistence type="predicted"/>
<dbReference type="EMBL" id="JBHUDH010000092">
    <property type="protein sequence ID" value="MFD1526412.1"/>
    <property type="molecule type" value="Genomic_DNA"/>
</dbReference>
<keyword evidence="1" id="KW-1133">Transmembrane helix</keyword>
<keyword evidence="3" id="KW-1185">Reference proteome</keyword>
<keyword evidence="1" id="KW-0812">Transmembrane</keyword>
<name>A0ABD6B650_9EURY</name>
<protein>
    <recommendedName>
        <fullName evidence="4">ABC transporter permease</fullName>
    </recommendedName>
</protein>
<dbReference type="RefSeq" id="WP_379730551.1">
    <property type="nucleotide sequence ID" value="NZ_JBHSWZ010000007.1"/>
</dbReference>
<feature type="transmembrane region" description="Helical" evidence="1">
    <location>
        <begin position="166"/>
        <end position="184"/>
    </location>
</feature>
<feature type="transmembrane region" description="Helical" evidence="1">
    <location>
        <begin position="104"/>
        <end position="130"/>
    </location>
</feature>
<comment type="caution">
    <text evidence="2">The sequence shown here is derived from an EMBL/GenBank/DDBJ whole genome shotgun (WGS) entry which is preliminary data.</text>
</comment>
<evidence type="ECO:0008006" key="4">
    <source>
        <dbReference type="Google" id="ProtNLM"/>
    </source>
</evidence>
<evidence type="ECO:0000256" key="1">
    <source>
        <dbReference type="SAM" id="Phobius"/>
    </source>
</evidence>
<evidence type="ECO:0000313" key="3">
    <source>
        <dbReference type="Proteomes" id="UP001597111"/>
    </source>
</evidence>
<keyword evidence="1" id="KW-0472">Membrane</keyword>
<feature type="transmembrane region" description="Helical" evidence="1">
    <location>
        <begin position="20"/>
        <end position="41"/>
    </location>
</feature>
<reference evidence="2 3" key="1">
    <citation type="journal article" date="2019" name="Int. J. Syst. Evol. Microbiol.">
        <title>The Global Catalogue of Microorganisms (GCM) 10K type strain sequencing project: providing services to taxonomists for standard genome sequencing and annotation.</title>
        <authorList>
            <consortium name="The Broad Institute Genomics Platform"/>
            <consortium name="The Broad Institute Genome Sequencing Center for Infectious Disease"/>
            <person name="Wu L."/>
            <person name="Ma J."/>
        </authorList>
    </citation>
    <scope>NUCLEOTIDE SEQUENCE [LARGE SCALE GENOMIC DNA]</scope>
    <source>
        <strain evidence="2 3">CGMCC 1.12285</strain>
    </source>
</reference>
<accession>A0ABD6B650</accession>
<dbReference type="AlphaFoldDB" id="A0ABD6B650"/>
<feature type="transmembrane region" description="Helical" evidence="1">
    <location>
        <begin position="215"/>
        <end position="236"/>
    </location>
</feature>
<feature type="transmembrane region" description="Helical" evidence="1">
    <location>
        <begin position="61"/>
        <end position="84"/>
    </location>
</feature>
<organism evidence="2 3">
    <name type="scientific">Halolamina salina</name>
    <dbReference type="NCBI Taxonomy" id="1220023"/>
    <lineage>
        <taxon>Archaea</taxon>
        <taxon>Methanobacteriati</taxon>
        <taxon>Methanobacteriota</taxon>
        <taxon>Stenosarchaea group</taxon>
        <taxon>Halobacteria</taxon>
        <taxon>Halobacteriales</taxon>
        <taxon>Haloferacaceae</taxon>
    </lineage>
</organism>
<evidence type="ECO:0000313" key="2">
    <source>
        <dbReference type="EMBL" id="MFD1526412.1"/>
    </source>
</evidence>